<keyword evidence="6" id="KW-0449">Lipoprotein</keyword>
<evidence type="ECO:0000313" key="7">
    <source>
        <dbReference type="Proteomes" id="UP000465301"/>
    </source>
</evidence>
<dbReference type="InterPro" id="IPR058644">
    <property type="entry name" value="Mtb12-like_C"/>
</dbReference>
<sequence>MHRPLSVALSTATALAVVGLAACSAKHPASETSTVPSLPPATSSPVAAPIPAPLPPPEALTDVLGRLADPNVPGDAKVSLVEGATPESAATLDKFTNALRDNGYLPMTFAANDIAWSDKNPANVKASIAVHTAQANNANFTFPMEFAPFQGGWQLSRHTAEMLLALGKSPAAPPSGAPAGPPGPAPPPESPAPPPPPPAPEPAPSPNPPG</sequence>
<reference evidence="6 7" key="1">
    <citation type="journal article" date="2019" name="Emerg. Microbes Infect.">
        <title>Comprehensive subspecies identification of 175 nontuberculous mycobacteria species based on 7547 genomic profiles.</title>
        <authorList>
            <person name="Matsumoto Y."/>
            <person name="Kinjo T."/>
            <person name="Motooka D."/>
            <person name="Nabeya D."/>
            <person name="Jung N."/>
            <person name="Uechi K."/>
            <person name="Horii T."/>
            <person name="Iida T."/>
            <person name="Fujita J."/>
            <person name="Nakamura S."/>
        </authorList>
    </citation>
    <scope>NUCLEOTIDE SEQUENCE [LARGE SCALE GENOMIC DNA]</scope>
    <source>
        <strain evidence="6 7">JCM 30726</strain>
    </source>
</reference>
<dbReference type="PROSITE" id="PS51257">
    <property type="entry name" value="PROKAR_LIPOPROTEIN"/>
    <property type="match status" value="1"/>
</dbReference>
<feature type="compositionally biased region" description="Low complexity" evidence="3">
    <location>
        <begin position="33"/>
        <end position="47"/>
    </location>
</feature>
<keyword evidence="7" id="KW-1185">Reference proteome</keyword>
<comment type="similarity">
    <text evidence="2">Belongs to the MTB12 family.</text>
</comment>
<name>A0A7I9Z3Z6_9MYCO</name>
<keyword evidence="1 4" id="KW-0732">Signal</keyword>
<comment type="caution">
    <text evidence="6">The sequence shown here is derived from an EMBL/GenBank/DDBJ whole genome shotgun (WGS) entry which is preliminary data.</text>
</comment>
<organism evidence="6 7">
    <name type="scientific">Mycobacterium timonense</name>
    <dbReference type="NCBI Taxonomy" id="701043"/>
    <lineage>
        <taxon>Bacteria</taxon>
        <taxon>Bacillati</taxon>
        <taxon>Actinomycetota</taxon>
        <taxon>Actinomycetes</taxon>
        <taxon>Mycobacteriales</taxon>
        <taxon>Mycobacteriaceae</taxon>
        <taxon>Mycobacterium</taxon>
        <taxon>Mycobacterium avium complex (MAC)</taxon>
    </lineage>
</organism>
<feature type="chain" id="PRO_5038620629" evidence="4">
    <location>
        <begin position="22"/>
        <end position="210"/>
    </location>
</feature>
<gene>
    <name evidence="6" type="primary">lppK</name>
    <name evidence="6" type="ORF">MTIM_15700</name>
</gene>
<evidence type="ECO:0000259" key="5">
    <source>
        <dbReference type="Pfam" id="PF26580"/>
    </source>
</evidence>
<proteinExistence type="inferred from homology"/>
<dbReference type="Pfam" id="PF26580">
    <property type="entry name" value="Mtb12_C"/>
    <property type="match status" value="1"/>
</dbReference>
<accession>A0A7I9Z3Z6</accession>
<evidence type="ECO:0000256" key="3">
    <source>
        <dbReference type="SAM" id="MobiDB-lite"/>
    </source>
</evidence>
<evidence type="ECO:0000256" key="2">
    <source>
        <dbReference type="ARBA" id="ARBA00093774"/>
    </source>
</evidence>
<dbReference type="AlphaFoldDB" id="A0A7I9Z3Z6"/>
<dbReference type="RefSeq" id="WP_163707705.1">
    <property type="nucleotide sequence ID" value="NZ_BLLA01000001.1"/>
</dbReference>
<feature type="signal peptide" evidence="4">
    <location>
        <begin position="1"/>
        <end position="21"/>
    </location>
</feature>
<dbReference type="EMBL" id="BLLA01000001">
    <property type="protein sequence ID" value="GFG95691.1"/>
    <property type="molecule type" value="Genomic_DNA"/>
</dbReference>
<feature type="compositionally biased region" description="Pro residues" evidence="3">
    <location>
        <begin position="171"/>
        <end position="210"/>
    </location>
</feature>
<evidence type="ECO:0000313" key="6">
    <source>
        <dbReference type="EMBL" id="GFG95691.1"/>
    </source>
</evidence>
<protein>
    <submittedName>
        <fullName evidence="6">Putative lipoprotein LppK</fullName>
    </submittedName>
</protein>
<feature type="region of interest" description="Disordered" evidence="3">
    <location>
        <begin position="164"/>
        <end position="210"/>
    </location>
</feature>
<dbReference type="Proteomes" id="UP000465301">
    <property type="component" value="Unassembled WGS sequence"/>
</dbReference>
<evidence type="ECO:0000256" key="4">
    <source>
        <dbReference type="SAM" id="SignalP"/>
    </source>
</evidence>
<evidence type="ECO:0000256" key="1">
    <source>
        <dbReference type="ARBA" id="ARBA00022729"/>
    </source>
</evidence>
<feature type="region of interest" description="Disordered" evidence="3">
    <location>
        <begin position="30"/>
        <end position="53"/>
    </location>
</feature>
<feature type="domain" description="Low molecular weight antigen MTB12-like C-terminal" evidence="5">
    <location>
        <begin position="53"/>
        <end position="170"/>
    </location>
</feature>